<dbReference type="PRINTS" id="PR01165">
    <property type="entry name" value="CYCOXIDASEI"/>
</dbReference>
<evidence type="ECO:0000256" key="24">
    <source>
        <dbReference type="RuleBase" id="RU000369"/>
    </source>
</evidence>
<keyword evidence="14 24" id="KW-0999">Mitochondrion inner membrane</keyword>
<keyword evidence="22 24" id="KW-0472">Membrane</keyword>
<geneLocation type="mitochondrion" evidence="27"/>
<evidence type="ECO:0000256" key="13">
    <source>
        <dbReference type="ARBA" id="ARBA00022723"/>
    </source>
</evidence>
<dbReference type="CTD" id="4512"/>
<dbReference type="GO" id="GO:0046872">
    <property type="term" value="F:metal ion binding"/>
    <property type="evidence" value="ECO:0007669"/>
    <property type="project" value="UniProtKB-KW"/>
</dbReference>
<feature type="transmembrane region" description="Helical" evidence="25">
    <location>
        <begin position="103"/>
        <end position="125"/>
    </location>
</feature>
<comment type="cofactor">
    <cofactor evidence="1">
        <name>Cu cation</name>
        <dbReference type="ChEBI" id="CHEBI:23378"/>
    </cofactor>
</comment>
<protein>
    <recommendedName>
        <fullName evidence="8 24">Cytochrome c oxidase subunit 1</fullName>
        <ecNumber evidence="7 24">7.1.1.9</ecNumber>
    </recommendedName>
</protein>
<organism evidence="27">
    <name type="scientific">Hydroscapha granulum</name>
    <name type="common">Skiff beetle</name>
    <name type="synonym">Limnebius granulum</name>
    <dbReference type="NCBI Taxonomy" id="426698"/>
    <lineage>
        <taxon>Eukaryota</taxon>
        <taxon>Metazoa</taxon>
        <taxon>Ecdysozoa</taxon>
        <taxon>Arthropoda</taxon>
        <taxon>Hexapoda</taxon>
        <taxon>Insecta</taxon>
        <taxon>Pterygota</taxon>
        <taxon>Neoptera</taxon>
        <taxon>Endopterygota</taxon>
        <taxon>Coleoptera</taxon>
        <taxon>Myxophaga</taxon>
        <taxon>Hydroscaphidae</taxon>
        <taxon>Hydroscapha</taxon>
    </lineage>
</organism>
<comment type="function">
    <text evidence="24">Component of the cytochrome c oxidase, the last enzyme in the mitochondrial electron transport chain which drives oxidative phosphorylation. The respiratory chain contains 3 multisubunit complexes succinate dehydrogenase (complex II, CII), ubiquinol-cytochrome c oxidoreductase (cytochrome b-c1 complex, complex III, CIII) and cytochrome c oxidase (complex IV, CIV), that cooperate to transfer electrons derived from NADH and succinate to molecular oxygen, creating an electrochemical gradient over the inner membrane that drives transmembrane transport and the ATP synthase. Cytochrome c oxidase is the component of the respiratory chain that catalyzes the reduction of oxygen to water. Electrons originating from reduced cytochrome c in the intermembrane space (IMS) are transferred via the dinuclear copper A center (CU(A)) of subunit 2 and heme A of subunit 1 to the active site in subunit 1, a binuclear center (BNC) formed by heme A3 and copper B (CU(B)). The BNC reduces molecular oxygen to 2 water molecules using 4 electrons from cytochrome c in the IMS and 4 protons from the mitochondrial matrix.</text>
</comment>
<dbReference type="SUPFAM" id="SSF81442">
    <property type="entry name" value="Cytochrome c oxidase subunit I-like"/>
    <property type="match status" value="1"/>
</dbReference>
<feature type="transmembrane region" description="Helical" evidence="25">
    <location>
        <begin position="378"/>
        <end position="399"/>
    </location>
</feature>
<dbReference type="PROSITE" id="PS50855">
    <property type="entry name" value="COX1"/>
    <property type="match status" value="1"/>
</dbReference>
<feature type="transmembrane region" description="Helical" evidence="25">
    <location>
        <begin position="182"/>
        <end position="209"/>
    </location>
</feature>
<dbReference type="InterPro" id="IPR000883">
    <property type="entry name" value="Cyt_C_Oxase_1"/>
</dbReference>
<feature type="transmembrane region" description="Helical" evidence="25">
    <location>
        <begin position="145"/>
        <end position="170"/>
    </location>
</feature>
<evidence type="ECO:0000256" key="5">
    <source>
        <dbReference type="ARBA" id="ARBA00009578"/>
    </source>
</evidence>
<dbReference type="InterPro" id="IPR023616">
    <property type="entry name" value="Cyt_c_oxase-like_su1_dom"/>
</dbReference>
<keyword evidence="9 24" id="KW-0813">Transport</keyword>
<dbReference type="EC" id="7.1.1.9" evidence="7 24"/>
<comment type="catalytic activity">
    <reaction evidence="23">
        <text>4 Fe(II)-[cytochrome c] + O2 + 8 H(+)(in) = 4 Fe(III)-[cytochrome c] + 2 H2O + 4 H(+)(out)</text>
        <dbReference type="Rhea" id="RHEA:11436"/>
        <dbReference type="Rhea" id="RHEA-COMP:10350"/>
        <dbReference type="Rhea" id="RHEA-COMP:14399"/>
        <dbReference type="ChEBI" id="CHEBI:15377"/>
        <dbReference type="ChEBI" id="CHEBI:15378"/>
        <dbReference type="ChEBI" id="CHEBI:15379"/>
        <dbReference type="ChEBI" id="CHEBI:29033"/>
        <dbReference type="ChEBI" id="CHEBI:29034"/>
        <dbReference type="EC" id="7.1.1.9"/>
    </reaction>
    <physiologicalReaction direction="left-to-right" evidence="23">
        <dbReference type="Rhea" id="RHEA:11437"/>
    </physiologicalReaction>
</comment>
<reference evidence="27" key="1">
    <citation type="submission" date="2007-02" db="EMBL/GenBank/DDBJ databases">
        <title>Coleopteran suborder relationships using mitochondrial protein coding sequences.</title>
        <authorList>
            <person name="Pons J."/>
            <person name="Balke M."/>
            <person name="Ribera I."/>
        </authorList>
    </citation>
    <scope>NUCLEOTIDE SEQUENCE</scope>
</reference>
<keyword evidence="13 24" id="KW-0479">Metal-binding</keyword>
<dbReference type="PANTHER" id="PTHR10422:SF18">
    <property type="entry name" value="CYTOCHROME C OXIDASE SUBUNIT 1"/>
    <property type="match status" value="1"/>
</dbReference>
<keyword evidence="10 24" id="KW-0349">Heme</keyword>
<evidence type="ECO:0000313" key="27">
    <source>
        <dbReference type="EMBL" id="CAM35432.2"/>
    </source>
</evidence>
<keyword evidence="20 24" id="KW-0186">Copper</keyword>
<evidence type="ECO:0000256" key="7">
    <source>
        <dbReference type="ARBA" id="ARBA00012949"/>
    </source>
</evidence>
<evidence type="ECO:0000256" key="11">
    <source>
        <dbReference type="ARBA" id="ARBA00022660"/>
    </source>
</evidence>
<dbReference type="InterPro" id="IPR033944">
    <property type="entry name" value="Cyt_c_oxase_su1_dom"/>
</dbReference>
<comment type="subcellular location">
    <subcellularLocation>
        <location evidence="3 24">Mitochondrion inner membrane</location>
        <topology evidence="3 24">Multi-pass membrane protein</topology>
    </subcellularLocation>
</comment>
<evidence type="ECO:0000256" key="14">
    <source>
        <dbReference type="ARBA" id="ARBA00022792"/>
    </source>
</evidence>
<evidence type="ECO:0000256" key="22">
    <source>
        <dbReference type="ARBA" id="ARBA00023136"/>
    </source>
</evidence>
<evidence type="ECO:0000256" key="18">
    <source>
        <dbReference type="ARBA" id="ARBA00022989"/>
    </source>
</evidence>
<comment type="pathway">
    <text evidence="4 24">Energy metabolism; oxidative phosphorylation.</text>
</comment>
<keyword evidence="19 24" id="KW-0408">Iron</keyword>
<keyword evidence="16" id="KW-1278">Translocase</keyword>
<comment type="subunit">
    <text evidence="6">Component of the cytochrome c oxidase (complex IV, CIV), a multisubunit enzyme composed of a catalytic core of 3 subunits and several supernumerary subunits. The complex exists as a monomer or a dimer and forms supercomplexes (SCs) in the inner mitochondrial membrane with ubiquinol-cytochrome c oxidoreductase (cytochrome b-c1 complex, complex III, CIII).</text>
</comment>
<dbReference type="Gene3D" id="1.20.210.10">
    <property type="entry name" value="Cytochrome c oxidase-like, subunit I domain"/>
    <property type="match status" value="1"/>
</dbReference>
<comment type="cofactor">
    <cofactor evidence="2">
        <name>heme</name>
        <dbReference type="ChEBI" id="CHEBI:30413"/>
    </cofactor>
</comment>
<dbReference type="Pfam" id="PF00115">
    <property type="entry name" value="COX1"/>
    <property type="match status" value="1"/>
</dbReference>
<dbReference type="GO" id="GO:0006123">
    <property type="term" value="P:mitochondrial electron transport, cytochrome c to oxygen"/>
    <property type="evidence" value="ECO:0007669"/>
    <property type="project" value="TreeGrafter"/>
</dbReference>
<evidence type="ECO:0000256" key="19">
    <source>
        <dbReference type="ARBA" id="ARBA00023004"/>
    </source>
</evidence>
<evidence type="ECO:0000256" key="1">
    <source>
        <dbReference type="ARBA" id="ARBA00001935"/>
    </source>
</evidence>
<feature type="transmembrane region" description="Helical" evidence="25">
    <location>
        <begin position="302"/>
        <end position="325"/>
    </location>
</feature>
<feature type="domain" description="Cytochrome oxidase subunit I profile" evidence="26">
    <location>
        <begin position="1"/>
        <end position="511"/>
    </location>
</feature>
<evidence type="ECO:0000256" key="21">
    <source>
        <dbReference type="ARBA" id="ARBA00023128"/>
    </source>
</evidence>
<dbReference type="CDD" id="cd01663">
    <property type="entry name" value="Cyt_c_Oxidase_I"/>
    <property type="match status" value="1"/>
</dbReference>
<evidence type="ECO:0000256" key="17">
    <source>
        <dbReference type="ARBA" id="ARBA00022982"/>
    </source>
</evidence>
<evidence type="ECO:0000256" key="25">
    <source>
        <dbReference type="SAM" id="Phobius"/>
    </source>
</evidence>
<keyword evidence="12 24" id="KW-0812">Transmembrane</keyword>
<keyword evidence="17 24" id="KW-0249">Electron transport</keyword>
<evidence type="ECO:0000256" key="9">
    <source>
        <dbReference type="ARBA" id="ARBA00022448"/>
    </source>
</evidence>
<dbReference type="PANTHER" id="PTHR10422">
    <property type="entry name" value="CYTOCHROME C OXIDASE SUBUNIT 1"/>
    <property type="match status" value="1"/>
</dbReference>
<dbReference type="InterPro" id="IPR036927">
    <property type="entry name" value="Cyt_c_oxase-like_su1_sf"/>
</dbReference>
<gene>
    <name evidence="27" type="primary">cox1</name>
</gene>
<keyword evidence="11 24" id="KW-0679">Respiratory chain</keyword>
<evidence type="ECO:0000256" key="8">
    <source>
        <dbReference type="ARBA" id="ARBA00015947"/>
    </source>
</evidence>
<evidence type="ECO:0000256" key="12">
    <source>
        <dbReference type="ARBA" id="ARBA00022692"/>
    </source>
</evidence>
<evidence type="ECO:0000256" key="2">
    <source>
        <dbReference type="ARBA" id="ARBA00001971"/>
    </source>
</evidence>
<dbReference type="EMBL" id="AM493667">
    <property type="protein sequence ID" value="CAM35432.2"/>
    <property type="molecule type" value="Genomic_DNA"/>
</dbReference>
<evidence type="ECO:0000259" key="26">
    <source>
        <dbReference type="PROSITE" id="PS50855"/>
    </source>
</evidence>
<dbReference type="GO" id="GO:0015990">
    <property type="term" value="P:electron transport coupled proton transport"/>
    <property type="evidence" value="ECO:0007669"/>
    <property type="project" value="TreeGrafter"/>
</dbReference>
<evidence type="ECO:0000256" key="3">
    <source>
        <dbReference type="ARBA" id="ARBA00004448"/>
    </source>
</evidence>
<feature type="transmembrane region" description="Helical" evidence="25">
    <location>
        <begin position="337"/>
        <end position="358"/>
    </location>
</feature>
<dbReference type="UniPathway" id="UPA00705"/>
<feature type="transmembrane region" description="Helical" evidence="25">
    <location>
        <begin position="16"/>
        <end position="36"/>
    </location>
</feature>
<comment type="similarity">
    <text evidence="5 24">Belongs to the heme-copper respiratory oxidase family.</text>
</comment>
<feature type="transmembrane region" description="Helical" evidence="25">
    <location>
        <begin position="229"/>
        <end position="250"/>
    </location>
</feature>
<dbReference type="RefSeq" id="YP_002640588.2">
    <property type="nucleotide sequence ID" value="NC_012144.1"/>
</dbReference>
<dbReference type="GO" id="GO:0020037">
    <property type="term" value="F:heme binding"/>
    <property type="evidence" value="ECO:0007669"/>
    <property type="project" value="InterPro"/>
</dbReference>
<evidence type="ECO:0000256" key="15">
    <source>
        <dbReference type="ARBA" id="ARBA00022842"/>
    </source>
</evidence>
<sequence length="513" mass="56803">MPRRWMFSTNHKDIGTLYFIFGAWAGMVGTSLSLLIRAELGSPGSLIGDDQIYNVIVTAHAFVMIFFMVMPILIGGFGNWLVPLMLGAPDMAFPRMNNMSFWLLPPSLTLLLMSSMVENGAGTGWTVYPPLSSNIAHSGASVDLAIFSLHLAGVSSILGAVNFITTVINMRSSGMTFDRMPLFVWSVVITAILLLLSLPVLAGAITMLLTDRNLNTSFFDPAGGGDPILYQHLFWFFGHPEVYILILPGFGMISHIISQESGKKETFGSLGMIYAMLAIGLLGFIVWAHHMFTVGMDVDTRAYFTSATMIIAVPTGIKIFSWLATLHGAQLTYSPSLLWALGFVFLFTVGGLTGVILANSSIDIILHDTYYVVAHFHYVLSMGAVFAIMAGFVHWFPLFTGVTMNNTWLKIQFFIMFIGVNLTFFPQHFLGLSGMPRRYSDYPDAYTTWNVISSIGSTISLIAVIFFLFIIWEALVSQRQSIFSSQMPTSIEWYQNLPPAEHSYSELPMLTNF</sequence>
<dbReference type="FunFam" id="1.20.210.10:FF:000001">
    <property type="entry name" value="Cytochrome c oxidase subunit 1"/>
    <property type="match status" value="1"/>
</dbReference>
<feature type="transmembrane region" description="Helical" evidence="25">
    <location>
        <begin position="411"/>
        <end position="429"/>
    </location>
</feature>
<keyword evidence="18 25" id="KW-1133">Transmembrane helix</keyword>
<keyword evidence="15" id="KW-0460">Magnesium</keyword>
<proteinExistence type="inferred from homology"/>
<dbReference type="PROSITE" id="PS00077">
    <property type="entry name" value="COX1_CUB"/>
    <property type="match status" value="1"/>
</dbReference>
<dbReference type="InterPro" id="IPR023615">
    <property type="entry name" value="Cyt_c_Oxase_su1_BS"/>
</dbReference>
<evidence type="ECO:0000256" key="23">
    <source>
        <dbReference type="ARBA" id="ARBA00049512"/>
    </source>
</evidence>
<dbReference type="GeneID" id="7557690"/>
<feature type="transmembrane region" description="Helical" evidence="25">
    <location>
        <begin position="271"/>
        <end position="290"/>
    </location>
</feature>
<name>B9ZSK6_HYDGN</name>
<accession>B9ZSK6</accession>
<evidence type="ECO:0000256" key="20">
    <source>
        <dbReference type="ARBA" id="ARBA00023008"/>
    </source>
</evidence>
<dbReference type="AlphaFoldDB" id="B9ZSK6"/>
<feature type="transmembrane region" description="Helical" evidence="25">
    <location>
        <begin position="449"/>
        <end position="472"/>
    </location>
</feature>
<evidence type="ECO:0000256" key="10">
    <source>
        <dbReference type="ARBA" id="ARBA00022617"/>
    </source>
</evidence>
<feature type="transmembrane region" description="Helical" evidence="25">
    <location>
        <begin position="56"/>
        <end position="82"/>
    </location>
</feature>
<evidence type="ECO:0000256" key="4">
    <source>
        <dbReference type="ARBA" id="ARBA00004673"/>
    </source>
</evidence>
<dbReference type="GO" id="GO:0005743">
    <property type="term" value="C:mitochondrial inner membrane"/>
    <property type="evidence" value="ECO:0007669"/>
    <property type="project" value="UniProtKB-SubCell"/>
</dbReference>
<dbReference type="GO" id="GO:0004129">
    <property type="term" value="F:cytochrome-c oxidase activity"/>
    <property type="evidence" value="ECO:0007669"/>
    <property type="project" value="UniProtKB-EC"/>
</dbReference>
<evidence type="ECO:0000256" key="16">
    <source>
        <dbReference type="ARBA" id="ARBA00022967"/>
    </source>
</evidence>
<evidence type="ECO:0000256" key="6">
    <source>
        <dbReference type="ARBA" id="ARBA00011164"/>
    </source>
</evidence>
<keyword evidence="21 24" id="KW-0496">Mitochondrion</keyword>
<dbReference type="GO" id="GO:0045277">
    <property type="term" value="C:respiratory chain complex IV"/>
    <property type="evidence" value="ECO:0007669"/>
    <property type="project" value="InterPro"/>
</dbReference>